<reference evidence="1" key="1">
    <citation type="submission" date="2022-07" db="EMBL/GenBank/DDBJ databases">
        <title>Genome Sequence of Lecanicillium saksenae.</title>
        <authorList>
            <person name="Buettner E."/>
        </authorList>
    </citation>
    <scope>NUCLEOTIDE SEQUENCE</scope>
    <source>
        <strain evidence="1">VT-O1</strain>
    </source>
</reference>
<accession>A0ACC1QW39</accession>
<dbReference type="EMBL" id="JANAKD010000391">
    <property type="protein sequence ID" value="KAJ3494314.1"/>
    <property type="molecule type" value="Genomic_DNA"/>
</dbReference>
<protein>
    <submittedName>
        <fullName evidence="1">Uncharacterized protein</fullName>
    </submittedName>
</protein>
<evidence type="ECO:0000313" key="1">
    <source>
        <dbReference type="EMBL" id="KAJ3494314.1"/>
    </source>
</evidence>
<proteinExistence type="predicted"/>
<evidence type="ECO:0000313" key="2">
    <source>
        <dbReference type="Proteomes" id="UP001148737"/>
    </source>
</evidence>
<sequence>MVALRDLLTGATIALPILGMATKRNEDACTSYTIISARGTFEPQGPSLGFNAMNGKILQQKKGGNVYNVVYPAAIGQDSSSGTADIIKKVNELVSQDNTVCIILQGYSQGASATCDALPQLQGAAFEAVKAVVLLGNPEHQPDLKCNVDGNGGKSTLNAKGFYSLGKEGIPPTWVSKSLDICNFPHANRDKAAFGGLFLVSLSAQRSWTKAVVQLEETDEALRSIVLALGSGFVAASSKPGTPSGDLRLLNVQTIWLYYRAIWSLKQAAKTPRRLQGDGMLAATKLVQVFEMFFGESVRNLRADGVSRYDSIAAHYRGQIAIIANRGPDDFASGFAHDLFIDFRLYLTVSAIFVRTTLSINEGEWRKAPWSIIPKGPKDVLTDIIHEVVTLLKSLDQLRAFGGAVKTQTELLSKATRVQNALQLWFSDLPREAEQFDYTRSESMPIEVTSDRQLSLLYLVNLYWCTCMLIETTIGFLEQIHYESLAPPSPTVWEQHTESEEPDRGGRSKKEMAEIGVLSASRCHAYKVARSAHLMRGSAAGICYYMMSVVPISIALSLLIASEPVDQISLERQQLQRALEGHALRSWVLQFADATENSAARLEHAKSRRLRWWTRLYE</sequence>
<keyword evidence="2" id="KW-1185">Reference proteome</keyword>
<organism evidence="1 2">
    <name type="scientific">Lecanicillium saksenae</name>
    <dbReference type="NCBI Taxonomy" id="468837"/>
    <lineage>
        <taxon>Eukaryota</taxon>
        <taxon>Fungi</taxon>
        <taxon>Dikarya</taxon>
        <taxon>Ascomycota</taxon>
        <taxon>Pezizomycotina</taxon>
        <taxon>Sordariomycetes</taxon>
        <taxon>Hypocreomycetidae</taxon>
        <taxon>Hypocreales</taxon>
        <taxon>Cordycipitaceae</taxon>
        <taxon>Lecanicillium</taxon>
    </lineage>
</organism>
<name>A0ACC1QW39_9HYPO</name>
<dbReference type="Proteomes" id="UP001148737">
    <property type="component" value="Unassembled WGS sequence"/>
</dbReference>
<comment type="caution">
    <text evidence="1">The sequence shown here is derived from an EMBL/GenBank/DDBJ whole genome shotgun (WGS) entry which is preliminary data.</text>
</comment>
<gene>
    <name evidence="1" type="ORF">NLG97_g4159</name>
</gene>